<accession>A0A5C6EBM1</accession>
<dbReference type="InterPro" id="IPR029063">
    <property type="entry name" value="SAM-dependent_MTases_sf"/>
</dbReference>
<evidence type="ECO:0000313" key="5">
    <source>
        <dbReference type="Proteomes" id="UP000315471"/>
    </source>
</evidence>
<name>A0A5C6EBM1_9BACT</name>
<dbReference type="EMBL" id="SJPY01000001">
    <property type="protein sequence ID" value="TWU44916.1"/>
    <property type="molecule type" value="Genomic_DNA"/>
</dbReference>
<evidence type="ECO:0000256" key="1">
    <source>
        <dbReference type="ARBA" id="ARBA00022603"/>
    </source>
</evidence>
<dbReference type="GO" id="GO:0008168">
    <property type="term" value="F:methyltransferase activity"/>
    <property type="evidence" value="ECO:0007669"/>
    <property type="project" value="UniProtKB-KW"/>
</dbReference>
<dbReference type="AlphaFoldDB" id="A0A5C6EBM1"/>
<protein>
    <submittedName>
        <fullName evidence="4">Uncharacterized protein</fullName>
    </submittedName>
</protein>
<reference evidence="4 5" key="1">
    <citation type="submission" date="2019-02" db="EMBL/GenBank/DDBJ databases">
        <title>Deep-cultivation of Planctomycetes and their phenomic and genomic characterization uncovers novel biology.</title>
        <authorList>
            <person name="Wiegand S."/>
            <person name="Jogler M."/>
            <person name="Boedeker C."/>
            <person name="Pinto D."/>
            <person name="Vollmers J."/>
            <person name="Rivas-Marin E."/>
            <person name="Kohn T."/>
            <person name="Peeters S.H."/>
            <person name="Heuer A."/>
            <person name="Rast P."/>
            <person name="Oberbeckmann S."/>
            <person name="Bunk B."/>
            <person name="Jeske O."/>
            <person name="Meyerdierks A."/>
            <person name="Storesund J.E."/>
            <person name="Kallscheuer N."/>
            <person name="Luecker S."/>
            <person name="Lage O.M."/>
            <person name="Pohl T."/>
            <person name="Merkel B.J."/>
            <person name="Hornburger P."/>
            <person name="Mueller R.-W."/>
            <person name="Bruemmer F."/>
            <person name="Labrenz M."/>
            <person name="Spormann A.M."/>
            <person name="Op Den Camp H."/>
            <person name="Overmann J."/>
            <person name="Amann R."/>
            <person name="Jetten M.S.M."/>
            <person name="Mascher T."/>
            <person name="Medema M.H."/>
            <person name="Devos D.P."/>
            <person name="Kaster A.-K."/>
            <person name="Ovreas L."/>
            <person name="Rohde M."/>
            <person name="Galperin M.Y."/>
            <person name="Jogler C."/>
        </authorList>
    </citation>
    <scope>NUCLEOTIDE SEQUENCE [LARGE SCALE GENOMIC DNA]</scope>
    <source>
        <strain evidence="4 5">Q31b</strain>
    </source>
</reference>
<keyword evidence="2" id="KW-0808">Transferase</keyword>
<dbReference type="PANTHER" id="PTHR12829:SF7">
    <property type="entry name" value="N6-ADENOSINE-METHYLTRANSFERASE CATALYTIC SUBUNIT"/>
    <property type="match status" value="1"/>
</dbReference>
<keyword evidence="3" id="KW-0949">S-adenosyl-L-methionine</keyword>
<evidence type="ECO:0000313" key="4">
    <source>
        <dbReference type="EMBL" id="TWU44916.1"/>
    </source>
</evidence>
<dbReference type="Proteomes" id="UP000315471">
    <property type="component" value="Unassembled WGS sequence"/>
</dbReference>
<dbReference type="Pfam" id="PF05063">
    <property type="entry name" value="MT-A70"/>
    <property type="match status" value="1"/>
</dbReference>
<evidence type="ECO:0000256" key="2">
    <source>
        <dbReference type="ARBA" id="ARBA00022679"/>
    </source>
</evidence>
<dbReference type="SUPFAM" id="SSF53335">
    <property type="entry name" value="S-adenosyl-L-methionine-dependent methyltransferases"/>
    <property type="match status" value="1"/>
</dbReference>
<keyword evidence="5" id="KW-1185">Reference proteome</keyword>
<evidence type="ECO:0000256" key="3">
    <source>
        <dbReference type="ARBA" id="ARBA00022691"/>
    </source>
</evidence>
<proteinExistence type="predicted"/>
<dbReference type="InterPro" id="IPR007757">
    <property type="entry name" value="MT-A70-like"/>
</dbReference>
<keyword evidence="1" id="KW-0489">Methyltransferase</keyword>
<gene>
    <name evidence="4" type="ORF">Q31b_00870</name>
</gene>
<organism evidence="4 5">
    <name type="scientific">Novipirellula aureliae</name>
    <dbReference type="NCBI Taxonomy" id="2527966"/>
    <lineage>
        <taxon>Bacteria</taxon>
        <taxon>Pseudomonadati</taxon>
        <taxon>Planctomycetota</taxon>
        <taxon>Planctomycetia</taxon>
        <taxon>Pirellulales</taxon>
        <taxon>Pirellulaceae</taxon>
        <taxon>Novipirellula</taxon>
    </lineage>
</organism>
<comment type="caution">
    <text evidence="4">The sequence shown here is derived from an EMBL/GenBank/DDBJ whole genome shotgun (WGS) entry which is preliminary data.</text>
</comment>
<dbReference type="PANTHER" id="PTHR12829">
    <property type="entry name" value="N6-ADENOSINE-METHYLTRANSFERASE"/>
    <property type="match status" value="1"/>
</dbReference>
<sequence>MKLRCRGEFHFLGCFQIAVFNGDVAPVFVVGVTYLQHERVLMGIFSKSESGGTTPRADVDLKQGELVIESGMDKSDVVKDSSGELLALSEVQRALSEIESVEDIKEIRDKAEAVRKYVESAGLGLEMQNKAAELKLRAERKAGEMLAEMKLHGGDRRSDEQDDRLRLTDLGISKDQSSRWQLLARVPAKLFDDFVAQFTVHQVELTTAEALRYARTLKARKESAATGGQPEQTDSGLLQWPELVEAGIKFGCIYASLDHGSGNAMPLEKLRQLEIESIAAEQSHCHLWTSHEQSNHAESILRAWGFEPRDIFIWVKPKRGPGEYWRRAHELLMLGVRGDCPFLDKSIHSWIQANRPRHGGKPSKVRELIETVSPGPYLELFADRPARGWQCCRVSDDS</sequence>
<dbReference type="GO" id="GO:0032259">
    <property type="term" value="P:methylation"/>
    <property type="evidence" value="ECO:0007669"/>
    <property type="project" value="UniProtKB-KW"/>
</dbReference>